<feature type="transmembrane region" description="Helical" evidence="7">
    <location>
        <begin position="12"/>
        <end position="30"/>
    </location>
</feature>
<keyword evidence="5 7" id="KW-1133">Transmembrane helix</keyword>
<dbReference type="Proteomes" id="UP000596205">
    <property type="component" value="Chromosome 2"/>
</dbReference>
<evidence type="ECO:0000256" key="3">
    <source>
        <dbReference type="ARBA" id="ARBA00022475"/>
    </source>
</evidence>
<dbReference type="InterPro" id="IPR051907">
    <property type="entry name" value="DoxX-like_oxidoreductase"/>
</dbReference>
<accession>A0A7T6VJF4</accession>
<dbReference type="RefSeq" id="WP_175750395.1">
    <property type="nucleotide sequence ID" value="NZ_CADETT010000001.1"/>
</dbReference>
<feature type="transmembrane region" description="Helical" evidence="7">
    <location>
        <begin position="78"/>
        <end position="97"/>
    </location>
</feature>
<keyword evidence="4 7" id="KW-0812">Transmembrane</keyword>
<dbReference type="InterPro" id="IPR032808">
    <property type="entry name" value="DoxX"/>
</dbReference>
<reference evidence="8 9" key="1">
    <citation type="submission" date="2020-12" db="EMBL/GenBank/DDBJ databases">
        <title>Complete genome sequence of Burkholderia anthina BJQ0011.</title>
        <authorList>
            <person name="Xu Y."/>
        </authorList>
    </citation>
    <scope>NUCLEOTIDE SEQUENCE [LARGE SCALE GENOMIC DNA]</scope>
    <source>
        <strain evidence="8 9">BJQ0011</strain>
    </source>
</reference>
<evidence type="ECO:0000256" key="7">
    <source>
        <dbReference type="SAM" id="Phobius"/>
    </source>
</evidence>
<comment type="subcellular location">
    <subcellularLocation>
        <location evidence="1">Cell membrane</location>
        <topology evidence="1">Multi-pass membrane protein</topology>
    </subcellularLocation>
</comment>
<evidence type="ECO:0000313" key="8">
    <source>
        <dbReference type="EMBL" id="QQK05074.1"/>
    </source>
</evidence>
<keyword evidence="3" id="KW-1003">Cell membrane</keyword>
<dbReference type="PANTHER" id="PTHR33452:SF1">
    <property type="entry name" value="INNER MEMBRANE PROTEIN YPHA-RELATED"/>
    <property type="match status" value="1"/>
</dbReference>
<feature type="transmembrane region" description="Helical" evidence="7">
    <location>
        <begin position="50"/>
        <end position="71"/>
    </location>
</feature>
<evidence type="ECO:0000256" key="5">
    <source>
        <dbReference type="ARBA" id="ARBA00022989"/>
    </source>
</evidence>
<dbReference type="Pfam" id="PF07681">
    <property type="entry name" value="DoxX"/>
    <property type="match status" value="1"/>
</dbReference>
<name>A0A7T6VJF4_9BURK</name>
<keyword evidence="6 7" id="KW-0472">Membrane</keyword>
<sequence length="144" mass="15498">MFEAGFERYRDATILVARVAMMWLMVRFGWDKLMAVSHTVDLMAGYGLPFPALAAAVAIGAELGIGLLLMLGCGTRPLAVLMAVYTLATALTGHRYWTMTGGAQMANAIHFYKNVSIVGGVLLLAVTGAGAWSFDGWRAARRRA</sequence>
<evidence type="ECO:0000313" key="9">
    <source>
        <dbReference type="Proteomes" id="UP000596205"/>
    </source>
</evidence>
<dbReference type="AlphaFoldDB" id="A0A7T6VJF4"/>
<dbReference type="KEGG" id="bann:JFN94_27630"/>
<comment type="similarity">
    <text evidence="2">Belongs to the DoxX family.</text>
</comment>
<evidence type="ECO:0000256" key="2">
    <source>
        <dbReference type="ARBA" id="ARBA00006679"/>
    </source>
</evidence>
<proteinExistence type="inferred from homology"/>
<dbReference type="PANTHER" id="PTHR33452">
    <property type="entry name" value="OXIDOREDUCTASE CATD-RELATED"/>
    <property type="match status" value="1"/>
</dbReference>
<evidence type="ECO:0000256" key="4">
    <source>
        <dbReference type="ARBA" id="ARBA00022692"/>
    </source>
</evidence>
<evidence type="ECO:0000256" key="6">
    <source>
        <dbReference type="ARBA" id="ARBA00023136"/>
    </source>
</evidence>
<dbReference type="GO" id="GO:0005886">
    <property type="term" value="C:plasma membrane"/>
    <property type="evidence" value="ECO:0007669"/>
    <property type="project" value="UniProtKB-SubCell"/>
</dbReference>
<feature type="transmembrane region" description="Helical" evidence="7">
    <location>
        <begin position="117"/>
        <end position="134"/>
    </location>
</feature>
<organism evidence="8 9">
    <name type="scientific">Burkholderia anthina</name>
    <dbReference type="NCBI Taxonomy" id="179879"/>
    <lineage>
        <taxon>Bacteria</taxon>
        <taxon>Pseudomonadati</taxon>
        <taxon>Pseudomonadota</taxon>
        <taxon>Betaproteobacteria</taxon>
        <taxon>Burkholderiales</taxon>
        <taxon>Burkholderiaceae</taxon>
        <taxon>Burkholderia</taxon>
        <taxon>Burkholderia cepacia complex</taxon>
    </lineage>
</organism>
<protein>
    <submittedName>
        <fullName evidence="8">DoxX family protein</fullName>
    </submittedName>
</protein>
<dbReference type="EMBL" id="CP066770">
    <property type="protein sequence ID" value="QQK05074.1"/>
    <property type="molecule type" value="Genomic_DNA"/>
</dbReference>
<evidence type="ECO:0000256" key="1">
    <source>
        <dbReference type="ARBA" id="ARBA00004651"/>
    </source>
</evidence>
<gene>
    <name evidence="8" type="ORF">JFN94_27630</name>
</gene>